<dbReference type="Proteomes" id="UP000028990">
    <property type="component" value="Unassembled WGS sequence"/>
</dbReference>
<feature type="region of interest" description="Disordered" evidence="1">
    <location>
        <begin position="122"/>
        <end position="156"/>
    </location>
</feature>
<gene>
    <name evidence="2" type="ORF">H920_14328</name>
</gene>
<reference evidence="2 3" key="1">
    <citation type="submission" date="2013-11" db="EMBL/GenBank/DDBJ databases">
        <title>The Damaraland mole rat (Fukomys damarensis) genome and evolution of African mole rats.</title>
        <authorList>
            <person name="Gladyshev V.N."/>
            <person name="Fang X."/>
        </authorList>
    </citation>
    <scope>NUCLEOTIDE SEQUENCE [LARGE SCALE GENOMIC DNA]</scope>
    <source>
        <tissue evidence="2">Liver</tissue>
    </source>
</reference>
<feature type="compositionally biased region" description="Acidic residues" evidence="1">
    <location>
        <begin position="131"/>
        <end position="143"/>
    </location>
</feature>
<evidence type="ECO:0000313" key="2">
    <source>
        <dbReference type="EMBL" id="KFO24198.1"/>
    </source>
</evidence>
<keyword evidence="3" id="KW-1185">Reference proteome</keyword>
<name>A0A091D147_FUKDA</name>
<evidence type="ECO:0000256" key="1">
    <source>
        <dbReference type="SAM" id="MobiDB-lite"/>
    </source>
</evidence>
<dbReference type="AlphaFoldDB" id="A0A091D147"/>
<protein>
    <submittedName>
        <fullName evidence="2">DNA repair protein RAD51 like protein 2</fullName>
    </submittedName>
</protein>
<organism evidence="2 3">
    <name type="scientific">Fukomys damarensis</name>
    <name type="common">Damaraland mole rat</name>
    <name type="synonym">Cryptomys damarensis</name>
    <dbReference type="NCBI Taxonomy" id="885580"/>
    <lineage>
        <taxon>Eukaryota</taxon>
        <taxon>Metazoa</taxon>
        <taxon>Chordata</taxon>
        <taxon>Craniata</taxon>
        <taxon>Vertebrata</taxon>
        <taxon>Euteleostomi</taxon>
        <taxon>Mammalia</taxon>
        <taxon>Eutheria</taxon>
        <taxon>Euarchontoglires</taxon>
        <taxon>Glires</taxon>
        <taxon>Rodentia</taxon>
        <taxon>Hystricomorpha</taxon>
        <taxon>Bathyergidae</taxon>
        <taxon>Fukomys</taxon>
    </lineage>
</organism>
<evidence type="ECO:0000313" key="3">
    <source>
        <dbReference type="Proteomes" id="UP000028990"/>
    </source>
</evidence>
<sequence length="172" mass="19556">MLYVQILIAKSPLAAFTSFVYTIEAEGLVLQDITERNWEEKKKTQQGRGSFRPLGTQQHFGKENTAAFHLQRPICAGCSLCRCFMDHGRADRWTRASAQFPHSLNMGKLPEVVARWMDLHIQPSPGGGGEGEGETAKEEEEEMKEVKENKTEEEEEPTLQSLLCAWYYAYNI</sequence>
<proteinExistence type="predicted"/>
<dbReference type="EMBL" id="KN123629">
    <property type="protein sequence ID" value="KFO24198.1"/>
    <property type="molecule type" value="Genomic_DNA"/>
</dbReference>
<accession>A0A091D147</accession>